<dbReference type="Pfam" id="PF05795">
    <property type="entry name" value="Plasmodium_Vir"/>
    <property type="match status" value="1"/>
</dbReference>
<dbReference type="AlphaFoldDB" id="A0A1A8WSE6"/>
<gene>
    <name evidence="3" type="ORF">POVCU1_072800</name>
    <name evidence="2" type="ORF">POVCU2_0086940</name>
</gene>
<reference evidence="4 5" key="2">
    <citation type="submission" date="2016-05" db="EMBL/GenBank/DDBJ databases">
        <authorList>
            <person name="Naeem Raeece"/>
        </authorList>
    </citation>
    <scope>NUCLEOTIDE SEQUENCE [LARGE SCALE GENOMIC DNA]</scope>
</reference>
<reference evidence="2" key="1">
    <citation type="submission" date="2016-05" db="EMBL/GenBank/DDBJ databases">
        <authorList>
            <person name="Lavstsen T."/>
            <person name="Jespersen J.S."/>
        </authorList>
    </citation>
    <scope>NUCLEOTIDE SEQUENCE [LARGE SCALE GENOMIC DNA]</scope>
</reference>
<keyword evidence="1" id="KW-0812">Transmembrane</keyword>
<feature type="transmembrane region" description="Helical" evidence="1">
    <location>
        <begin position="284"/>
        <end position="309"/>
    </location>
</feature>
<keyword evidence="1" id="KW-1133">Transmembrane helix</keyword>
<sequence>MSGKSSDYTLQMFVHKDSTLKHSQLYQLYNKFQNANCEDGGTNDLCIENYYNQVNPSLTELYKKLEINIKKIYKSNLPFFDGISKDIPKDKLCIYLKYWLFDEAISKGIQNADINEFFNVWEQEKEEHCSHCTCEFYTKTIPYIKYIKKFYDYFLFYDRNKSTINNEILSSPYCEYFLESFRMHESKEILCDGIKKNTPDCKEFNEYINKHIKFDKDLSNHSCNTEEREADYFEHSGSASLVLRAPQWRTSAEDEPEEYKEVPVPLHSDFVNGSEDEESTTLTIASVTVLSILIILFILYEFTPFLYFVQPGIRRFKRMVNNIVGKSTQSGTPTLEGECDNSGYAEYSMPYHSFRNS</sequence>
<dbReference type="InterPro" id="IPR008780">
    <property type="entry name" value="Plasmodium_Vir"/>
</dbReference>
<evidence type="ECO:0000313" key="5">
    <source>
        <dbReference type="Proteomes" id="UP000078560"/>
    </source>
</evidence>
<keyword evidence="1" id="KW-0472">Membrane</keyword>
<dbReference type="EMBL" id="FLQV01003047">
    <property type="protein sequence ID" value="SBT02078.1"/>
    <property type="molecule type" value="Genomic_DNA"/>
</dbReference>
<evidence type="ECO:0000313" key="2">
    <source>
        <dbReference type="EMBL" id="SBS94252.1"/>
    </source>
</evidence>
<accession>A0A1A8WSE6</accession>
<name>A0A1A8WSE6_PLAOA</name>
<organism evidence="2 5">
    <name type="scientific">Plasmodium ovale curtisi</name>
    <dbReference type="NCBI Taxonomy" id="864141"/>
    <lineage>
        <taxon>Eukaryota</taxon>
        <taxon>Sar</taxon>
        <taxon>Alveolata</taxon>
        <taxon>Apicomplexa</taxon>
        <taxon>Aconoidasida</taxon>
        <taxon>Haemosporida</taxon>
        <taxon>Plasmodiidae</taxon>
        <taxon>Plasmodium</taxon>
        <taxon>Plasmodium (Plasmodium)</taxon>
    </lineage>
</organism>
<evidence type="ECO:0000313" key="4">
    <source>
        <dbReference type="Proteomes" id="UP000078546"/>
    </source>
</evidence>
<dbReference type="Proteomes" id="UP000078560">
    <property type="component" value="Unassembled WGS sequence"/>
</dbReference>
<evidence type="ECO:0000256" key="1">
    <source>
        <dbReference type="SAM" id="Phobius"/>
    </source>
</evidence>
<protein>
    <submittedName>
        <fullName evidence="2">PIR Superfamily Protein</fullName>
    </submittedName>
</protein>
<dbReference type="Proteomes" id="UP000078546">
    <property type="component" value="Unassembled WGS sequence"/>
</dbReference>
<evidence type="ECO:0000313" key="3">
    <source>
        <dbReference type="EMBL" id="SBT02078.1"/>
    </source>
</evidence>
<proteinExistence type="predicted"/>
<dbReference type="EMBL" id="FLQU01001729">
    <property type="protein sequence ID" value="SBS94252.1"/>
    <property type="molecule type" value="Genomic_DNA"/>
</dbReference>